<evidence type="ECO:0000313" key="2">
    <source>
        <dbReference type="Proteomes" id="UP001283361"/>
    </source>
</evidence>
<name>A0AAE1D087_9GAST</name>
<dbReference type="Proteomes" id="UP001283361">
    <property type="component" value="Unassembled WGS sequence"/>
</dbReference>
<reference evidence="1" key="1">
    <citation type="journal article" date="2023" name="G3 (Bethesda)">
        <title>A reference genome for the long-term kleptoplast-retaining sea slug Elysia crispata morphotype clarki.</title>
        <authorList>
            <person name="Eastman K.E."/>
            <person name="Pendleton A.L."/>
            <person name="Shaikh M.A."/>
            <person name="Suttiyut T."/>
            <person name="Ogas R."/>
            <person name="Tomko P."/>
            <person name="Gavelis G."/>
            <person name="Widhalm J.R."/>
            <person name="Wisecaver J.H."/>
        </authorList>
    </citation>
    <scope>NUCLEOTIDE SEQUENCE</scope>
    <source>
        <strain evidence="1">ECLA1</strain>
    </source>
</reference>
<proteinExistence type="predicted"/>
<gene>
    <name evidence="1" type="ORF">RRG08_008678</name>
</gene>
<accession>A0AAE1D087</accession>
<dbReference type="AlphaFoldDB" id="A0AAE1D087"/>
<sequence length="86" mass="9541">MSQTPTTSSIKSHGRGYGVLKSEQRLRLRHFTESAYKQYSREPDNTSFLSCALDFSFISDALSELNITTVNLDYPPSPHSALAPCA</sequence>
<comment type="caution">
    <text evidence="1">The sequence shown here is derived from an EMBL/GenBank/DDBJ whole genome shotgun (WGS) entry which is preliminary data.</text>
</comment>
<dbReference type="EMBL" id="JAWDGP010006013">
    <property type="protein sequence ID" value="KAK3748517.1"/>
    <property type="molecule type" value="Genomic_DNA"/>
</dbReference>
<organism evidence="1 2">
    <name type="scientific">Elysia crispata</name>
    <name type="common">lettuce slug</name>
    <dbReference type="NCBI Taxonomy" id="231223"/>
    <lineage>
        <taxon>Eukaryota</taxon>
        <taxon>Metazoa</taxon>
        <taxon>Spiralia</taxon>
        <taxon>Lophotrochozoa</taxon>
        <taxon>Mollusca</taxon>
        <taxon>Gastropoda</taxon>
        <taxon>Heterobranchia</taxon>
        <taxon>Euthyneura</taxon>
        <taxon>Panpulmonata</taxon>
        <taxon>Sacoglossa</taxon>
        <taxon>Placobranchoidea</taxon>
        <taxon>Plakobranchidae</taxon>
        <taxon>Elysia</taxon>
    </lineage>
</organism>
<evidence type="ECO:0000313" key="1">
    <source>
        <dbReference type="EMBL" id="KAK3748517.1"/>
    </source>
</evidence>
<protein>
    <submittedName>
        <fullName evidence="1">Uncharacterized protein</fullName>
    </submittedName>
</protein>
<keyword evidence="2" id="KW-1185">Reference proteome</keyword>